<dbReference type="OrthoDB" id="2797048at2759"/>
<evidence type="ECO:0000313" key="2">
    <source>
        <dbReference type="Proteomes" id="UP000194127"/>
    </source>
</evidence>
<organism evidence="1 2">
    <name type="scientific">Postia placenta MAD-698-R-SB12</name>
    <dbReference type="NCBI Taxonomy" id="670580"/>
    <lineage>
        <taxon>Eukaryota</taxon>
        <taxon>Fungi</taxon>
        <taxon>Dikarya</taxon>
        <taxon>Basidiomycota</taxon>
        <taxon>Agaricomycotina</taxon>
        <taxon>Agaricomycetes</taxon>
        <taxon>Polyporales</taxon>
        <taxon>Adustoporiaceae</taxon>
        <taxon>Rhodonia</taxon>
    </lineage>
</organism>
<evidence type="ECO:0000313" key="1">
    <source>
        <dbReference type="EMBL" id="OSX66637.1"/>
    </source>
</evidence>
<dbReference type="GeneID" id="36329186"/>
<name>A0A1X6NDB4_9APHY</name>
<accession>A0A1X6NDB4</accession>
<dbReference type="RefSeq" id="XP_024343431.1">
    <property type="nucleotide sequence ID" value="XM_024484237.1"/>
</dbReference>
<keyword evidence="2" id="KW-1185">Reference proteome</keyword>
<dbReference type="EMBL" id="KZ110592">
    <property type="protein sequence ID" value="OSX66637.1"/>
    <property type="molecule type" value="Genomic_DNA"/>
</dbReference>
<protein>
    <submittedName>
        <fullName evidence="1">Uncharacterized protein</fullName>
    </submittedName>
</protein>
<reference evidence="1 2" key="1">
    <citation type="submission" date="2017-04" db="EMBL/GenBank/DDBJ databases">
        <title>Genome Sequence of the Model Brown-Rot Fungus Postia placenta SB12.</title>
        <authorList>
            <consortium name="DOE Joint Genome Institute"/>
            <person name="Gaskell J."/>
            <person name="Kersten P."/>
            <person name="Larrondo L.F."/>
            <person name="Canessa P."/>
            <person name="Martinez D."/>
            <person name="Hibbett D."/>
            <person name="Schmoll M."/>
            <person name="Kubicek C.P."/>
            <person name="Martinez A.T."/>
            <person name="Yadav J."/>
            <person name="Master E."/>
            <person name="Magnuson J.K."/>
            <person name="James T."/>
            <person name="Yaver D."/>
            <person name="Berka R."/>
            <person name="Labutti K."/>
            <person name="Lipzen A."/>
            <person name="Aerts A."/>
            <person name="Barry K."/>
            <person name="Henrissat B."/>
            <person name="Blanchette R."/>
            <person name="Grigoriev I."/>
            <person name="Cullen D."/>
        </authorList>
    </citation>
    <scope>NUCLEOTIDE SEQUENCE [LARGE SCALE GENOMIC DNA]</scope>
    <source>
        <strain evidence="1 2">MAD-698-R-SB12</strain>
    </source>
</reference>
<gene>
    <name evidence="1" type="ORF">POSPLADRAFT_1132649</name>
</gene>
<sequence length="620" mass="70637">MSLIPKSFLLKLPFTDKPAIEPPLDLSACDLPTRKVVLQQFEEIVSIELARAGYVPHLDGGMLCNLSEILNAHLRRQRVWRSMTLTRIMSFDGPLQPVNSCWFAFRNGVLAIGSKHPYSVPFDHFGEDVFSEVDIYYTRSKDVAKQHRHYKLPNPCTGLEIDPAQDLLVAWYSPKPLPWHSLDNHEVHDEWRSIIGSRVNFFYLPNGQHHRLASKSGLSDHSKEYYDEYGVKIWGDHIALIDRCCESIDVYNWKRNGELMYSLGKVDCMLNDFCLLKPCGTYNNEPLGGGSASFDVFAKSEDVEHLVARFQLPMLRDHVKCKISQCETFRTNYYSAKSGSKDAPPILLSTSPTPSMIQLRLVVCDVTKEHNRAEYVVFVYTRLFLLAISKLGSVGDQAAHEVNIIPWEQWGPRSSFWFEEGSYVGSLLQEELGPDTEDKKHEWKNACYGFRVLLPSQMLDFTPLDADDCEDHQTHGQGDIHLETVADEKAIWFTKTVRTTAAYRQSNTENTSLGGNYVWYIVDEDVLGISSVEQVDECMIWYYYNTRQPEMWAPWLQSQVCERAEVSPTMAGGVSVAGKHENIPVFTIQFLNQSISGGSISRATMMTTQMRYTADEINED</sequence>
<dbReference type="Proteomes" id="UP000194127">
    <property type="component" value="Unassembled WGS sequence"/>
</dbReference>
<proteinExistence type="predicted"/>
<dbReference type="AlphaFoldDB" id="A0A1X6NDB4"/>